<organism evidence="1 2">
    <name type="scientific">Clathrospora elynae</name>
    <dbReference type="NCBI Taxonomy" id="706981"/>
    <lineage>
        <taxon>Eukaryota</taxon>
        <taxon>Fungi</taxon>
        <taxon>Dikarya</taxon>
        <taxon>Ascomycota</taxon>
        <taxon>Pezizomycotina</taxon>
        <taxon>Dothideomycetes</taxon>
        <taxon>Pleosporomycetidae</taxon>
        <taxon>Pleosporales</taxon>
        <taxon>Diademaceae</taxon>
        <taxon>Clathrospora</taxon>
    </lineage>
</organism>
<accession>A0A6A5SEH4</accession>
<dbReference type="AlphaFoldDB" id="A0A6A5SEH4"/>
<gene>
    <name evidence="1" type="ORF">EJ02DRAFT_469256</name>
</gene>
<dbReference type="EMBL" id="ML976117">
    <property type="protein sequence ID" value="KAF1938034.1"/>
    <property type="molecule type" value="Genomic_DNA"/>
</dbReference>
<evidence type="ECO:0000313" key="2">
    <source>
        <dbReference type="Proteomes" id="UP000800038"/>
    </source>
</evidence>
<protein>
    <submittedName>
        <fullName evidence="1">Uncharacterized protein</fullName>
    </submittedName>
</protein>
<sequence>MLPAQGELANLVLSKPGTTIEEEMDRRNRAICAVTLYCGIEEGGMNPIQIGGQSRNPAPPVKSQLEYEEEALEAAKVLVYKEKRPKIFTEPCPLGILSMGPSREHEEKRDLLAIGMGALGTRLQIYFGPIPGTAIVGVALSASIQLWDARY</sequence>
<name>A0A6A5SEH4_9PLEO</name>
<evidence type="ECO:0000313" key="1">
    <source>
        <dbReference type="EMBL" id="KAF1938034.1"/>
    </source>
</evidence>
<keyword evidence="2" id="KW-1185">Reference proteome</keyword>
<reference evidence="1" key="1">
    <citation type="journal article" date="2020" name="Stud. Mycol.">
        <title>101 Dothideomycetes genomes: a test case for predicting lifestyles and emergence of pathogens.</title>
        <authorList>
            <person name="Haridas S."/>
            <person name="Albert R."/>
            <person name="Binder M."/>
            <person name="Bloem J."/>
            <person name="Labutti K."/>
            <person name="Salamov A."/>
            <person name="Andreopoulos B."/>
            <person name="Baker S."/>
            <person name="Barry K."/>
            <person name="Bills G."/>
            <person name="Bluhm B."/>
            <person name="Cannon C."/>
            <person name="Castanera R."/>
            <person name="Culley D."/>
            <person name="Daum C."/>
            <person name="Ezra D."/>
            <person name="Gonzalez J."/>
            <person name="Henrissat B."/>
            <person name="Kuo A."/>
            <person name="Liang C."/>
            <person name="Lipzen A."/>
            <person name="Lutzoni F."/>
            <person name="Magnuson J."/>
            <person name="Mondo S."/>
            <person name="Nolan M."/>
            <person name="Ohm R."/>
            <person name="Pangilinan J."/>
            <person name="Park H.-J."/>
            <person name="Ramirez L."/>
            <person name="Alfaro M."/>
            <person name="Sun H."/>
            <person name="Tritt A."/>
            <person name="Yoshinaga Y."/>
            <person name="Zwiers L.-H."/>
            <person name="Turgeon B."/>
            <person name="Goodwin S."/>
            <person name="Spatafora J."/>
            <person name="Crous P."/>
            <person name="Grigoriev I."/>
        </authorList>
    </citation>
    <scope>NUCLEOTIDE SEQUENCE</scope>
    <source>
        <strain evidence="1">CBS 161.51</strain>
    </source>
</reference>
<proteinExistence type="predicted"/>
<dbReference type="Proteomes" id="UP000800038">
    <property type="component" value="Unassembled WGS sequence"/>
</dbReference>